<evidence type="ECO:0000313" key="2">
    <source>
        <dbReference type="EMBL" id="MFC6091323.1"/>
    </source>
</evidence>
<evidence type="ECO:0000256" key="1">
    <source>
        <dbReference type="SAM" id="MobiDB-lite"/>
    </source>
</evidence>
<dbReference type="RefSeq" id="WP_380637523.1">
    <property type="nucleotide sequence ID" value="NZ_JBHSQO010000017.1"/>
</dbReference>
<protein>
    <submittedName>
        <fullName evidence="2">Uncharacterized protein</fullName>
    </submittedName>
</protein>
<organism evidence="2 3">
    <name type="scientific">Saccharothrix lopnurensis</name>
    <dbReference type="NCBI Taxonomy" id="1670621"/>
    <lineage>
        <taxon>Bacteria</taxon>
        <taxon>Bacillati</taxon>
        <taxon>Actinomycetota</taxon>
        <taxon>Actinomycetes</taxon>
        <taxon>Pseudonocardiales</taxon>
        <taxon>Pseudonocardiaceae</taxon>
        <taxon>Saccharothrix</taxon>
    </lineage>
</organism>
<dbReference type="Proteomes" id="UP001596220">
    <property type="component" value="Unassembled WGS sequence"/>
</dbReference>
<dbReference type="EMBL" id="JBHSQO010000017">
    <property type="protein sequence ID" value="MFC6091323.1"/>
    <property type="molecule type" value="Genomic_DNA"/>
</dbReference>
<sequence length="54" mass="5426">MPAHLAHPRHTGVVLSTRAGVGSGRRSAPNPRATSTTSPATGRGRPLSVSEPAG</sequence>
<evidence type="ECO:0000313" key="3">
    <source>
        <dbReference type="Proteomes" id="UP001596220"/>
    </source>
</evidence>
<keyword evidence="3" id="KW-1185">Reference proteome</keyword>
<name>A0ABW1P8D3_9PSEU</name>
<gene>
    <name evidence="2" type="ORF">ACFP3R_18765</name>
</gene>
<accession>A0ABW1P8D3</accession>
<feature type="region of interest" description="Disordered" evidence="1">
    <location>
        <begin position="1"/>
        <end position="54"/>
    </location>
</feature>
<feature type="compositionally biased region" description="Basic residues" evidence="1">
    <location>
        <begin position="1"/>
        <end position="10"/>
    </location>
</feature>
<proteinExistence type="predicted"/>
<comment type="caution">
    <text evidence="2">The sequence shown here is derived from an EMBL/GenBank/DDBJ whole genome shotgun (WGS) entry which is preliminary data.</text>
</comment>
<reference evidence="3" key="1">
    <citation type="journal article" date="2019" name="Int. J. Syst. Evol. Microbiol.">
        <title>The Global Catalogue of Microorganisms (GCM) 10K type strain sequencing project: providing services to taxonomists for standard genome sequencing and annotation.</title>
        <authorList>
            <consortium name="The Broad Institute Genomics Platform"/>
            <consortium name="The Broad Institute Genome Sequencing Center for Infectious Disease"/>
            <person name="Wu L."/>
            <person name="Ma J."/>
        </authorList>
    </citation>
    <scope>NUCLEOTIDE SEQUENCE [LARGE SCALE GENOMIC DNA]</scope>
    <source>
        <strain evidence="3">CGMCC 4.7246</strain>
    </source>
</reference>